<dbReference type="Proteomes" id="UP000002313">
    <property type="component" value="Chromosome IX"/>
</dbReference>
<dbReference type="InterPro" id="IPR050216">
    <property type="entry name" value="LRR_domain-containing"/>
</dbReference>
<dbReference type="GeneID" id="9698322"/>
<dbReference type="SUPFAM" id="SSF52058">
    <property type="entry name" value="L domain-like"/>
    <property type="match status" value="1"/>
</dbReference>
<protein>
    <recommendedName>
        <fullName evidence="5">Leucine-rich repeat domain-containing protein</fullName>
    </recommendedName>
</protein>
<evidence type="ECO:0008006" key="5">
    <source>
        <dbReference type="Google" id="ProtNLM"/>
    </source>
</evidence>
<dbReference type="GO" id="GO:0005737">
    <property type="term" value="C:cytoplasm"/>
    <property type="evidence" value="ECO:0007669"/>
    <property type="project" value="TreeGrafter"/>
</dbReference>
<accession>E0S915</accession>
<evidence type="ECO:0000256" key="1">
    <source>
        <dbReference type="ARBA" id="ARBA00022614"/>
    </source>
</evidence>
<evidence type="ECO:0000313" key="4">
    <source>
        <dbReference type="Proteomes" id="UP000002313"/>
    </source>
</evidence>
<dbReference type="InterPro" id="IPR032675">
    <property type="entry name" value="LRR_dom_sf"/>
</dbReference>
<proteinExistence type="predicted"/>
<dbReference type="PANTHER" id="PTHR48051">
    <property type="match status" value="1"/>
</dbReference>
<name>E0S915_ENCIT</name>
<keyword evidence="1" id="KW-0433">Leucine-rich repeat</keyword>
<dbReference type="SMART" id="SM00364">
    <property type="entry name" value="LRR_BAC"/>
    <property type="match status" value="5"/>
</dbReference>
<evidence type="ECO:0000256" key="2">
    <source>
        <dbReference type="ARBA" id="ARBA00022737"/>
    </source>
</evidence>
<dbReference type="Gene3D" id="3.80.10.10">
    <property type="entry name" value="Ribonuclease Inhibitor"/>
    <property type="match status" value="1"/>
</dbReference>
<reference evidence="3 4" key="1">
    <citation type="journal article" date="2010" name="Nat. Commun.">
        <title>The complete sequence of the smallest known nuclear genome from the microsporidian Encephalitozoon intestinalis.</title>
        <authorList>
            <person name="Corradi N."/>
            <person name="Pombert J.-F."/>
            <person name="Farinelli L."/>
            <person name="Didier E.S."/>
            <person name="Keeling P.J."/>
        </authorList>
    </citation>
    <scope>NUCLEOTIDE SEQUENCE [LARGE SCALE GENOMIC DNA]</scope>
    <source>
        <strain evidence="3 4">ATCC 50506</strain>
    </source>
</reference>
<sequence length="260" mass="29894">MRLGTGVIGAMWIIDTVFSLRGREKYVCLNYSGRRERNVPREVFESIMRGEKIIELDISRNNIDRLPPYFEKLSFVKVLDASNNELKYISDSILGLASLEKLNLNNNNLLYLPKEITLLEHLEELSVRNNQLRMLPEEIHNMDSLVRLDLGNNELAALPFGIGALDNLRILNLEGNLFNTLPLILGYLENLEKIIFTKNKRLRKIPRKLIEILADSKSLVLLDLRGNNRLREESSGDNVGWKELKNILGNKVKLSQEEEN</sequence>
<keyword evidence="2" id="KW-0677">Repeat</keyword>
<keyword evidence="4" id="KW-1185">Reference proteome</keyword>
<dbReference type="AlphaFoldDB" id="E0S915"/>
<dbReference type="HOGENOM" id="CLU_1069694_0_0_1"/>
<dbReference type="Pfam" id="PF13855">
    <property type="entry name" value="LRR_8"/>
    <property type="match status" value="1"/>
</dbReference>
<dbReference type="SMART" id="SM00369">
    <property type="entry name" value="LRR_TYP"/>
    <property type="match status" value="5"/>
</dbReference>
<dbReference type="RefSeq" id="XP_003073492.2">
    <property type="nucleotide sequence ID" value="XM_003073446.2"/>
</dbReference>
<dbReference type="PANTHER" id="PTHR48051:SF1">
    <property type="entry name" value="RAS SUPPRESSOR PROTEIN 1"/>
    <property type="match status" value="1"/>
</dbReference>
<dbReference type="InterPro" id="IPR003591">
    <property type="entry name" value="Leu-rich_rpt_typical-subtyp"/>
</dbReference>
<dbReference type="OrthoDB" id="2192264at2759"/>
<dbReference type="EMBL" id="CP001950">
    <property type="protein sequence ID" value="ADM12132.2"/>
    <property type="molecule type" value="Genomic_DNA"/>
</dbReference>
<dbReference type="InterPro" id="IPR001611">
    <property type="entry name" value="Leu-rich_rpt"/>
</dbReference>
<dbReference type="Pfam" id="PF00560">
    <property type="entry name" value="LRR_1"/>
    <property type="match status" value="1"/>
</dbReference>
<dbReference type="VEuPathDB" id="MicrosporidiaDB:Eint_090020"/>
<reference evidence="3 4" key="2">
    <citation type="journal article" date="2012" name="Proc. Natl. Acad. Sci. U.S.A.">
        <title>Gain and loss of multiple functionally related, horizontally transferred genes in the reduced genomes of two microsporidian parasites.</title>
        <authorList>
            <person name="Pombert J.-F."/>
            <person name="Selman M."/>
            <person name="Burki F."/>
            <person name="Bardell F.T."/>
            <person name="Farinelli L."/>
            <person name="Solter L.F."/>
            <person name="Whitman D.W."/>
            <person name="Weiss L.M."/>
            <person name="Corradi N."/>
            <person name="Keeling P.J."/>
        </authorList>
    </citation>
    <scope>NUCLEOTIDE SEQUENCE [LARGE SCALE GENOMIC DNA]</scope>
    <source>
        <strain evidence="3 4">ATCC 50506</strain>
    </source>
</reference>
<organism evidence="3 4">
    <name type="scientific">Encephalitozoon intestinalis (strain ATCC 50506)</name>
    <name type="common">Microsporidian parasite</name>
    <name type="synonym">Septata intestinalis</name>
    <dbReference type="NCBI Taxonomy" id="876142"/>
    <lineage>
        <taxon>Eukaryota</taxon>
        <taxon>Fungi</taxon>
        <taxon>Fungi incertae sedis</taxon>
        <taxon>Microsporidia</taxon>
        <taxon>Unikaryonidae</taxon>
        <taxon>Encephalitozoon</taxon>
    </lineage>
</organism>
<evidence type="ECO:0000313" key="3">
    <source>
        <dbReference type="EMBL" id="ADM12132.2"/>
    </source>
</evidence>
<dbReference type="PROSITE" id="PS51450">
    <property type="entry name" value="LRR"/>
    <property type="match status" value="1"/>
</dbReference>
<gene>
    <name evidence="3" type="ORF">Eint_090020</name>
</gene>
<dbReference type="KEGG" id="ein:Eint_090020"/>